<accession>A0A9P6CS69</accession>
<organism evidence="2 3">
    <name type="scientific">Pholiota conissans</name>
    <dbReference type="NCBI Taxonomy" id="109636"/>
    <lineage>
        <taxon>Eukaryota</taxon>
        <taxon>Fungi</taxon>
        <taxon>Dikarya</taxon>
        <taxon>Basidiomycota</taxon>
        <taxon>Agaricomycotina</taxon>
        <taxon>Agaricomycetes</taxon>
        <taxon>Agaricomycetidae</taxon>
        <taxon>Agaricales</taxon>
        <taxon>Agaricineae</taxon>
        <taxon>Strophariaceae</taxon>
        <taxon>Pholiota</taxon>
    </lineage>
</organism>
<gene>
    <name evidence="2" type="ORF">BDN70DRAFT_820921</name>
</gene>
<evidence type="ECO:0000313" key="2">
    <source>
        <dbReference type="EMBL" id="KAF9470754.1"/>
    </source>
</evidence>
<evidence type="ECO:0000313" key="3">
    <source>
        <dbReference type="Proteomes" id="UP000807469"/>
    </source>
</evidence>
<dbReference type="OrthoDB" id="3262968at2759"/>
<sequence>MLIDRRIHNVETLGQIYGCAETLVSSDNPKLHITNFSTEPILINQGTVLSTAHTPSSTLDKSSPIKLQTLEAQVKTIQALLHPVTQYHHSEIKTIDDLSKRPVENDRPGEPEVEGGPKTAEVPPTETNLEEFWQNIDINEELDSIKINSLKNILQRNLNAFSINGNLGNYEQHVEIPLVPGTKPISIPPFNASPEKRAII</sequence>
<reference evidence="2" key="1">
    <citation type="submission" date="2020-11" db="EMBL/GenBank/DDBJ databases">
        <authorList>
            <consortium name="DOE Joint Genome Institute"/>
            <person name="Ahrendt S."/>
            <person name="Riley R."/>
            <person name="Andreopoulos W."/>
            <person name="Labutti K."/>
            <person name="Pangilinan J."/>
            <person name="Ruiz-Duenas F.J."/>
            <person name="Barrasa J.M."/>
            <person name="Sanchez-Garcia M."/>
            <person name="Camarero S."/>
            <person name="Miyauchi S."/>
            <person name="Serrano A."/>
            <person name="Linde D."/>
            <person name="Babiker R."/>
            <person name="Drula E."/>
            <person name="Ayuso-Fernandez I."/>
            <person name="Pacheco R."/>
            <person name="Padilla G."/>
            <person name="Ferreira P."/>
            <person name="Barriuso J."/>
            <person name="Kellner H."/>
            <person name="Castanera R."/>
            <person name="Alfaro M."/>
            <person name="Ramirez L."/>
            <person name="Pisabarro A.G."/>
            <person name="Kuo A."/>
            <person name="Tritt A."/>
            <person name="Lipzen A."/>
            <person name="He G."/>
            <person name="Yan M."/>
            <person name="Ng V."/>
            <person name="Cullen D."/>
            <person name="Martin F."/>
            <person name="Rosso M.-N."/>
            <person name="Henrissat B."/>
            <person name="Hibbett D."/>
            <person name="Martinez A.T."/>
            <person name="Grigoriev I.V."/>
        </authorList>
    </citation>
    <scope>NUCLEOTIDE SEQUENCE</scope>
    <source>
        <strain evidence="2">CIRM-BRFM 674</strain>
    </source>
</reference>
<proteinExistence type="predicted"/>
<name>A0A9P6CS69_9AGAR</name>
<keyword evidence="3" id="KW-1185">Reference proteome</keyword>
<dbReference type="AlphaFoldDB" id="A0A9P6CS69"/>
<comment type="caution">
    <text evidence="2">The sequence shown here is derived from an EMBL/GenBank/DDBJ whole genome shotgun (WGS) entry which is preliminary data.</text>
</comment>
<feature type="compositionally biased region" description="Basic and acidic residues" evidence="1">
    <location>
        <begin position="95"/>
        <end position="110"/>
    </location>
</feature>
<evidence type="ECO:0000256" key="1">
    <source>
        <dbReference type="SAM" id="MobiDB-lite"/>
    </source>
</evidence>
<feature type="non-terminal residue" evidence="2">
    <location>
        <position position="200"/>
    </location>
</feature>
<protein>
    <submittedName>
        <fullName evidence="2">Uncharacterized protein</fullName>
    </submittedName>
</protein>
<feature type="region of interest" description="Disordered" evidence="1">
    <location>
        <begin position="95"/>
        <end position="124"/>
    </location>
</feature>
<dbReference type="Proteomes" id="UP000807469">
    <property type="component" value="Unassembled WGS sequence"/>
</dbReference>
<dbReference type="EMBL" id="MU155858">
    <property type="protein sequence ID" value="KAF9470754.1"/>
    <property type="molecule type" value="Genomic_DNA"/>
</dbReference>